<dbReference type="Proteomes" id="UP000324705">
    <property type="component" value="Chromosome 3A"/>
</dbReference>
<dbReference type="InterPro" id="IPR026055">
    <property type="entry name" value="FAR"/>
</dbReference>
<dbReference type="GO" id="GO:0035336">
    <property type="term" value="P:long-chain fatty-acyl-CoA metabolic process"/>
    <property type="evidence" value="ECO:0007669"/>
    <property type="project" value="TreeGrafter"/>
</dbReference>
<dbReference type="CDD" id="cd05236">
    <property type="entry name" value="FAR-N_SDR_e"/>
    <property type="match status" value="1"/>
</dbReference>
<feature type="domain" description="Thioester reductase (TE)" evidence="6">
    <location>
        <begin position="22"/>
        <end position="322"/>
    </location>
</feature>
<reference evidence="7 8" key="1">
    <citation type="submission" date="2017-09" db="EMBL/GenBank/DDBJ databases">
        <authorList>
            <consortium name="International Durum Wheat Genome Sequencing Consortium (IDWGSC)"/>
            <person name="Milanesi L."/>
        </authorList>
    </citation>
    <scope>NUCLEOTIDE SEQUENCE [LARGE SCALE GENOMIC DNA]</scope>
    <source>
        <strain evidence="8">cv. Svevo</strain>
    </source>
</reference>
<keyword evidence="3 4" id="KW-0443">Lipid metabolism</keyword>
<keyword evidence="8" id="KW-1185">Reference proteome</keyword>
<evidence type="ECO:0000256" key="2">
    <source>
        <dbReference type="ARBA" id="ARBA00022516"/>
    </source>
</evidence>
<dbReference type="Pfam" id="PF03015">
    <property type="entry name" value="Sterile"/>
    <property type="match status" value="1"/>
</dbReference>
<sequence>MVIGGMNVGCVASYFGGKNILITGSTGFLGKVLVEKILRVQPGVRKLFLLVRATNDESARHRIQTEVTRREIFQVLREKYGNGFGDFIQEKVCPLAGDVICEDFGLDTAKLKELSKNMDIIVNGAATTNFYERYDVAFDTNVLGAKHMYAFANKCIKLKMLLHISTAYVSGEQEGLILEKPFIMGDTLRAGTHLDVESELNLIKHTKMELNANCATERAERKTMKELGLKRARHFGWPNTYVFTKAMGEMLLGHLEGDLPVVIVRPSIITSILKDPLPGWIEGVRTIDSVILGYTKQALKFFLVDPDAIMDVIPGDMVVNSMMVAMAAHTEEKVQTVYHLTSSVSNPTSYTTLQESGHRYFKDNPPRGENGEPIRLNNMRFFSTVVRLRAYIVIKYKFPLEVLHLVNVLLCGLFSRRYNELNGKYRLAMHLIELYAPYTLFKGRFDDMNLEKLRKAMESNRDGGEYCFDFDLRRIDWDDYFYRVHFPGVLKYLA</sequence>
<proteinExistence type="inferred from homology"/>
<dbReference type="InterPro" id="IPR013120">
    <property type="entry name" value="FAR_NAD-bd"/>
</dbReference>
<accession>A0A9R0S4R9</accession>
<dbReference type="OMA" id="SAVWYPY"/>
<dbReference type="EMBL" id="LT934115">
    <property type="protein sequence ID" value="VAH70251.1"/>
    <property type="molecule type" value="Genomic_DNA"/>
</dbReference>
<dbReference type="GO" id="GO:0080019">
    <property type="term" value="F:alcohol-forming very long-chain fatty acyl-CoA reductase activity"/>
    <property type="evidence" value="ECO:0007669"/>
    <property type="project" value="InterPro"/>
</dbReference>
<organism evidence="7 8">
    <name type="scientific">Triticum turgidum subsp. durum</name>
    <name type="common">Durum wheat</name>
    <name type="synonym">Triticum durum</name>
    <dbReference type="NCBI Taxonomy" id="4567"/>
    <lineage>
        <taxon>Eukaryota</taxon>
        <taxon>Viridiplantae</taxon>
        <taxon>Streptophyta</taxon>
        <taxon>Embryophyta</taxon>
        <taxon>Tracheophyta</taxon>
        <taxon>Spermatophyta</taxon>
        <taxon>Magnoliopsida</taxon>
        <taxon>Liliopsida</taxon>
        <taxon>Poales</taxon>
        <taxon>Poaceae</taxon>
        <taxon>BOP clade</taxon>
        <taxon>Pooideae</taxon>
        <taxon>Triticodae</taxon>
        <taxon>Triticeae</taxon>
        <taxon>Triticinae</taxon>
        <taxon>Triticum</taxon>
    </lineage>
</organism>
<feature type="domain" description="Fatty acyl-CoA reductase C-terminal" evidence="5">
    <location>
        <begin position="396"/>
        <end position="493"/>
    </location>
</feature>
<evidence type="ECO:0000256" key="1">
    <source>
        <dbReference type="ARBA" id="ARBA00005928"/>
    </source>
</evidence>
<keyword evidence="4" id="KW-0521">NADP</keyword>
<dbReference type="InterPro" id="IPR033640">
    <property type="entry name" value="FAR_C"/>
</dbReference>
<dbReference type="InterPro" id="IPR036291">
    <property type="entry name" value="NAD(P)-bd_dom_sf"/>
</dbReference>
<dbReference type="Gene3D" id="3.40.50.720">
    <property type="entry name" value="NAD(P)-binding Rossmann-like Domain"/>
    <property type="match status" value="1"/>
</dbReference>
<dbReference type="PANTHER" id="PTHR11011">
    <property type="entry name" value="MALE STERILITY PROTEIN 2-RELATED"/>
    <property type="match status" value="1"/>
</dbReference>
<evidence type="ECO:0000313" key="8">
    <source>
        <dbReference type="Proteomes" id="UP000324705"/>
    </source>
</evidence>
<protein>
    <recommendedName>
        <fullName evidence="4">Fatty acyl-CoA reductase</fullName>
        <ecNumber evidence="4">1.2.1.84</ecNumber>
    </recommendedName>
</protein>
<evidence type="ECO:0000259" key="5">
    <source>
        <dbReference type="Pfam" id="PF03015"/>
    </source>
</evidence>
<dbReference type="AlphaFoldDB" id="A0A9R0S4R9"/>
<comment type="function">
    <text evidence="4">Catalyzes the reduction of fatty acyl-CoA to fatty alcohols.</text>
</comment>
<dbReference type="CDD" id="cd09071">
    <property type="entry name" value="FAR_C"/>
    <property type="match status" value="1"/>
</dbReference>
<gene>
    <name evidence="7" type="ORF">TRITD_3Av1G283920</name>
</gene>
<evidence type="ECO:0000256" key="4">
    <source>
        <dbReference type="RuleBase" id="RU363097"/>
    </source>
</evidence>
<dbReference type="Pfam" id="PF07993">
    <property type="entry name" value="NAD_binding_4"/>
    <property type="match status" value="1"/>
</dbReference>
<dbReference type="GO" id="GO:0010345">
    <property type="term" value="P:suberin biosynthetic process"/>
    <property type="evidence" value="ECO:0007669"/>
    <property type="project" value="TreeGrafter"/>
</dbReference>
<evidence type="ECO:0000313" key="7">
    <source>
        <dbReference type="EMBL" id="VAH70251.1"/>
    </source>
</evidence>
<dbReference type="SUPFAM" id="SSF51735">
    <property type="entry name" value="NAD(P)-binding Rossmann-fold domains"/>
    <property type="match status" value="1"/>
</dbReference>
<comment type="similarity">
    <text evidence="1 4">Belongs to the fatty acyl-CoA reductase family.</text>
</comment>
<dbReference type="Gramene" id="TRITD3Av1G283920.3">
    <property type="protein sequence ID" value="TRITD3Av1G283920.3"/>
    <property type="gene ID" value="TRITD3Av1G283920"/>
</dbReference>
<name>A0A9R0S4R9_TRITD</name>
<comment type="catalytic activity">
    <reaction evidence="4">
        <text>a long-chain fatty acyl-CoA + 2 NADPH + 2 H(+) = a long-chain primary fatty alcohol + 2 NADP(+) + CoA</text>
        <dbReference type="Rhea" id="RHEA:52716"/>
        <dbReference type="ChEBI" id="CHEBI:15378"/>
        <dbReference type="ChEBI" id="CHEBI:57287"/>
        <dbReference type="ChEBI" id="CHEBI:57783"/>
        <dbReference type="ChEBI" id="CHEBI:58349"/>
        <dbReference type="ChEBI" id="CHEBI:77396"/>
        <dbReference type="ChEBI" id="CHEBI:83139"/>
        <dbReference type="EC" id="1.2.1.84"/>
    </reaction>
</comment>
<evidence type="ECO:0000256" key="3">
    <source>
        <dbReference type="ARBA" id="ARBA00023098"/>
    </source>
</evidence>
<keyword evidence="2 4" id="KW-0444">Lipid biosynthesis</keyword>
<keyword evidence="4" id="KW-0560">Oxidoreductase</keyword>
<dbReference type="EC" id="1.2.1.84" evidence="4"/>
<evidence type="ECO:0000259" key="6">
    <source>
        <dbReference type="Pfam" id="PF07993"/>
    </source>
</evidence>
<dbReference type="PANTHER" id="PTHR11011:SF88">
    <property type="entry name" value="FATTY ACYL-COA REDUCTASE"/>
    <property type="match status" value="1"/>
</dbReference>
<dbReference type="GO" id="GO:0102965">
    <property type="term" value="F:alcohol-forming long-chain fatty acyl-CoA reductase activity"/>
    <property type="evidence" value="ECO:0007669"/>
    <property type="project" value="UniProtKB-EC"/>
</dbReference>